<sequence length="763" mass="85026">MDPNLEQASRSTTPQNLRGKGRGSRLPPSSPTLLPLGSSSPTVAYNDNSQCDRESPCSNCIARNKDNLCHYENESARKQQLLEDSASTAAVNGGAFSVIKPNAADSVAQVTGFGYNKSNGNNNTTLGIFKKLQDHDAQTAEQFSRPETSMPDQSGLREKYKSLIRQLPSKEYIEKLLPTYFREVNYSYSPLDEGYFRDLLADWHGLSFATLNRGPQELSGDMQFFPALLFQCLALALQFQPLEYDPTLDSLKYAAGMSFDDLASDYSESSVAILALLGKRHTTLVAVQAGFLRTSYLKNVGMVTESWHSLSQTIRDAQEIGLHKDSLLHSRNPEAKPADVLENLWIEQFRRRMWLIISLWDIHMAIILGRPTTIDPRDGKPPLPIDAPSPRNRREEAPSPRTDDDVPTPLTMLLWNTEVTAPLWDIFILEKEDPHQNNFAKVEKMHKLINQISRHYPAFFRTENSDLTFDALPECYWLPRARPVFQNNAAFTIMALHRPYIFTNSASRTAALKAGLDVLRAQRTLFNLLNSTHYKWFVLVLNTFDAIILIAAIYILHPCENRSDLDEALQHFEWAKERFQMMSSRNSMARTALGVVKAINLRLNKALNIGQGAVTIKTASSTASPTPETVSSITTPNQTYPPLSTHPSTSSVSSNTNSTPAQTPYTLPTISNLTSPPTSIPASWEQYPTSFDFSSMPVLQPMHDLVYKDLGSGMETSSYDVVGTWDAGSIGPAGGEGMAAHPWMFEGDFGSDSFWGIMNSYNP</sequence>
<evidence type="ECO:0000259" key="4">
    <source>
        <dbReference type="SMART" id="SM00906"/>
    </source>
</evidence>
<dbReference type="Proteomes" id="UP000469559">
    <property type="component" value="Unassembled WGS sequence"/>
</dbReference>
<reference evidence="5 6" key="1">
    <citation type="submission" date="2018-05" db="EMBL/GenBank/DDBJ databases">
        <title>Whole genome sequencing for identification of molecular markers to develop diagnostic detection tools for the regulated plant pathogen Lachnellula willkommii.</title>
        <authorList>
            <person name="Giroux E."/>
            <person name="Bilodeau G."/>
        </authorList>
    </citation>
    <scope>NUCLEOTIDE SEQUENCE [LARGE SCALE GENOMIC DNA]</scope>
    <source>
        <strain evidence="5 6">CBS 203.66</strain>
    </source>
</reference>
<dbReference type="InterPro" id="IPR001138">
    <property type="entry name" value="Zn2Cys6_DnaBD"/>
</dbReference>
<feature type="region of interest" description="Disordered" evidence="3">
    <location>
        <begin position="375"/>
        <end position="407"/>
    </location>
</feature>
<dbReference type="GO" id="GO:0003677">
    <property type="term" value="F:DNA binding"/>
    <property type="evidence" value="ECO:0007669"/>
    <property type="project" value="InterPro"/>
</dbReference>
<dbReference type="OrthoDB" id="424974at2759"/>
<dbReference type="AlphaFoldDB" id="A0A8T9B5P2"/>
<dbReference type="PANTHER" id="PTHR31001:SF87">
    <property type="entry name" value="COL-21"/>
    <property type="match status" value="1"/>
</dbReference>
<dbReference type="GO" id="GO:0008270">
    <property type="term" value="F:zinc ion binding"/>
    <property type="evidence" value="ECO:0007669"/>
    <property type="project" value="InterPro"/>
</dbReference>
<comment type="subcellular location">
    <subcellularLocation>
        <location evidence="1">Nucleus</location>
    </subcellularLocation>
</comment>
<dbReference type="GO" id="GO:0006351">
    <property type="term" value="P:DNA-templated transcription"/>
    <property type="evidence" value="ECO:0007669"/>
    <property type="project" value="InterPro"/>
</dbReference>
<evidence type="ECO:0000256" key="2">
    <source>
        <dbReference type="ARBA" id="ARBA00023242"/>
    </source>
</evidence>
<feature type="domain" description="Xylanolytic transcriptional activator regulatory" evidence="4">
    <location>
        <begin position="306"/>
        <end position="390"/>
    </location>
</feature>
<dbReference type="PANTHER" id="PTHR31001">
    <property type="entry name" value="UNCHARACTERIZED TRANSCRIPTIONAL REGULATORY PROTEIN"/>
    <property type="match status" value="1"/>
</dbReference>
<feature type="compositionally biased region" description="Low complexity" evidence="3">
    <location>
        <begin position="24"/>
        <end position="41"/>
    </location>
</feature>
<feature type="region of interest" description="Disordered" evidence="3">
    <location>
        <begin position="1"/>
        <end position="41"/>
    </location>
</feature>
<gene>
    <name evidence="5" type="ORF">LARI1_G007153</name>
</gene>
<organism evidence="5 6">
    <name type="scientific">Lachnellula arida</name>
    <dbReference type="NCBI Taxonomy" id="1316785"/>
    <lineage>
        <taxon>Eukaryota</taxon>
        <taxon>Fungi</taxon>
        <taxon>Dikarya</taxon>
        <taxon>Ascomycota</taxon>
        <taxon>Pezizomycotina</taxon>
        <taxon>Leotiomycetes</taxon>
        <taxon>Helotiales</taxon>
        <taxon>Lachnaceae</taxon>
        <taxon>Lachnellula</taxon>
    </lineage>
</organism>
<feature type="region of interest" description="Disordered" evidence="3">
    <location>
        <begin position="618"/>
        <end position="672"/>
    </location>
</feature>
<dbReference type="EMBL" id="QGMF01000522">
    <property type="protein sequence ID" value="TVY15314.1"/>
    <property type="molecule type" value="Genomic_DNA"/>
</dbReference>
<keyword evidence="2" id="KW-0539">Nucleus</keyword>
<comment type="caution">
    <text evidence="5">The sequence shown here is derived from an EMBL/GenBank/DDBJ whole genome shotgun (WGS) entry which is preliminary data.</text>
</comment>
<proteinExistence type="predicted"/>
<dbReference type="InterPro" id="IPR050613">
    <property type="entry name" value="Sec_Metabolite_Reg"/>
</dbReference>
<evidence type="ECO:0000256" key="1">
    <source>
        <dbReference type="ARBA" id="ARBA00004123"/>
    </source>
</evidence>
<dbReference type="GO" id="GO:0005634">
    <property type="term" value="C:nucleus"/>
    <property type="evidence" value="ECO:0007669"/>
    <property type="project" value="UniProtKB-SubCell"/>
</dbReference>
<keyword evidence="6" id="KW-1185">Reference proteome</keyword>
<feature type="compositionally biased region" description="Low complexity" evidence="3">
    <location>
        <begin position="618"/>
        <end position="632"/>
    </location>
</feature>
<dbReference type="Pfam" id="PF04082">
    <property type="entry name" value="Fungal_trans"/>
    <property type="match status" value="1"/>
</dbReference>
<evidence type="ECO:0000313" key="6">
    <source>
        <dbReference type="Proteomes" id="UP000469559"/>
    </source>
</evidence>
<accession>A0A8T9B5P2</accession>
<name>A0A8T9B5P2_9HELO</name>
<feature type="compositionally biased region" description="Polar residues" evidence="3">
    <location>
        <begin position="1"/>
        <end position="16"/>
    </location>
</feature>
<feature type="compositionally biased region" description="Low complexity" evidence="3">
    <location>
        <begin position="641"/>
        <end position="660"/>
    </location>
</feature>
<dbReference type="SMART" id="SM00906">
    <property type="entry name" value="Fungal_trans"/>
    <property type="match status" value="1"/>
</dbReference>
<dbReference type="CDD" id="cd00067">
    <property type="entry name" value="GAL4"/>
    <property type="match status" value="1"/>
</dbReference>
<evidence type="ECO:0000256" key="3">
    <source>
        <dbReference type="SAM" id="MobiDB-lite"/>
    </source>
</evidence>
<protein>
    <recommendedName>
        <fullName evidence="4">Xylanolytic transcriptional activator regulatory domain-containing protein</fullName>
    </recommendedName>
</protein>
<evidence type="ECO:0000313" key="5">
    <source>
        <dbReference type="EMBL" id="TVY15314.1"/>
    </source>
</evidence>
<feature type="compositionally biased region" description="Basic and acidic residues" evidence="3">
    <location>
        <begin position="392"/>
        <end position="404"/>
    </location>
</feature>
<dbReference type="InterPro" id="IPR007219">
    <property type="entry name" value="XnlR_reg_dom"/>
</dbReference>
<dbReference type="GO" id="GO:0000981">
    <property type="term" value="F:DNA-binding transcription factor activity, RNA polymerase II-specific"/>
    <property type="evidence" value="ECO:0007669"/>
    <property type="project" value="InterPro"/>
</dbReference>
<feature type="compositionally biased region" description="Polar residues" evidence="3">
    <location>
        <begin position="661"/>
        <end position="672"/>
    </location>
</feature>
<dbReference type="CDD" id="cd12148">
    <property type="entry name" value="fungal_TF_MHR"/>
    <property type="match status" value="1"/>
</dbReference>